<sequence>MSSLLPTDSNFAHPDGAAQVAVPSPGLPIEGQGDSFDLVSLLLQEQQTLTAVEDFASAHDAGTAEEQTAAPTADQPAQARYYSKLMPASPPGPGQQFAFDVNLDTCSGCKACVVACHTMNGLDETESWRRVGTLVIGETESTPEPETATIPAAIGVQHVTTACHHCEDPGCLNGCPVKAYDKDPETGIVRHLDDQCIGCKYCTMMCPYEVPKYSKRLGIVRKCDMCHQRLSVGEAPACVQSCPNEAIAIRVVEQQCQEVPADERLVAGAPLSSITRPTTVFRSEDPNKRFQGVAQDNWIDEPAEDHWPLVGLLIATQVGVGMLLTERILAGIGWLAGSPMPTETTRWTATVALVISMVGMNLAPLHLGQPLRSWRIFLGLRTSWLSREAVLLGKFVGILTMGVVAMWLPAVSEYLPSWVSIPDWVPGLILLGAITFGIAGLFSSAMIYIATKRVLWRFDRTMIRFMGTALIGGMATSALVIAATTQQRSSVSILLGLTTVALIAKLAWEHSILLRSEPGPKNDSWDRRSQRLVRHHLSKWSLGRVAFGYGGLALLVLSTVLAIGGSMTLMALCTLAATLLLVAGETTERLIYFSSVVHDRMPGTLR</sequence>
<dbReference type="GO" id="GO:0016020">
    <property type="term" value="C:membrane"/>
    <property type="evidence" value="ECO:0007669"/>
    <property type="project" value="InterPro"/>
</dbReference>
<feature type="domain" description="4Fe-4S ferredoxin-type" evidence="8">
    <location>
        <begin position="97"/>
        <end position="127"/>
    </location>
</feature>
<keyword evidence="7" id="KW-0472">Membrane</keyword>
<dbReference type="InterPro" id="IPR017896">
    <property type="entry name" value="4Fe4S_Fe-S-bd"/>
</dbReference>
<name>A0A2G1WD16_9BACT</name>
<dbReference type="EMBL" id="NIZW01000001">
    <property type="protein sequence ID" value="PHQ36942.1"/>
    <property type="molecule type" value="Genomic_DNA"/>
</dbReference>
<feature type="transmembrane region" description="Helical" evidence="7">
    <location>
        <begin position="462"/>
        <end position="483"/>
    </location>
</feature>
<evidence type="ECO:0000256" key="1">
    <source>
        <dbReference type="ARBA" id="ARBA00004196"/>
    </source>
</evidence>
<keyword evidence="7" id="KW-1133">Transmembrane helix</keyword>
<keyword evidence="7" id="KW-0812">Transmembrane</keyword>
<gene>
    <name evidence="9" type="ORF">CEE69_00740</name>
</gene>
<feature type="transmembrane region" description="Helical" evidence="7">
    <location>
        <begin position="389"/>
        <end position="408"/>
    </location>
</feature>
<evidence type="ECO:0000256" key="4">
    <source>
        <dbReference type="ARBA" id="ARBA00022737"/>
    </source>
</evidence>
<dbReference type="Pfam" id="PF13247">
    <property type="entry name" value="Fer4_11"/>
    <property type="match status" value="1"/>
</dbReference>
<dbReference type="PANTHER" id="PTHR43545">
    <property type="entry name" value="FORMATE DEHYDROGENASE, NITRATE-INDUCIBLE, IRON-SULFUR SUBUNIT"/>
    <property type="match status" value="1"/>
</dbReference>
<reference evidence="9 10" key="1">
    <citation type="submission" date="2017-06" db="EMBL/GenBank/DDBJ databases">
        <title>Description of Rhodopirellula bahusiensis sp. nov.</title>
        <authorList>
            <person name="Kizina J."/>
            <person name="Harder J."/>
        </authorList>
    </citation>
    <scope>NUCLEOTIDE SEQUENCE [LARGE SCALE GENOMIC DNA]</scope>
    <source>
        <strain evidence="9 10">SWK21</strain>
    </source>
</reference>
<dbReference type="CDD" id="cd16371">
    <property type="entry name" value="DMSOR_beta_like"/>
    <property type="match status" value="1"/>
</dbReference>
<evidence type="ECO:0000313" key="9">
    <source>
        <dbReference type="EMBL" id="PHQ36942.1"/>
    </source>
</evidence>
<dbReference type="OrthoDB" id="9810688at2"/>
<accession>A0A2G1WD16</accession>
<feature type="domain" description="4Fe-4S ferredoxin-type" evidence="8">
    <location>
        <begin position="187"/>
        <end position="216"/>
    </location>
</feature>
<dbReference type="GO" id="GO:0046872">
    <property type="term" value="F:metal ion binding"/>
    <property type="evidence" value="ECO:0007669"/>
    <property type="project" value="UniProtKB-KW"/>
</dbReference>
<dbReference type="Gene3D" id="3.30.70.20">
    <property type="match status" value="2"/>
</dbReference>
<dbReference type="Proteomes" id="UP000225740">
    <property type="component" value="Unassembled WGS sequence"/>
</dbReference>
<evidence type="ECO:0000313" key="10">
    <source>
        <dbReference type="Proteomes" id="UP000225740"/>
    </source>
</evidence>
<dbReference type="SUPFAM" id="SSF54862">
    <property type="entry name" value="4Fe-4S ferredoxins"/>
    <property type="match status" value="1"/>
</dbReference>
<evidence type="ECO:0000256" key="7">
    <source>
        <dbReference type="SAM" id="Phobius"/>
    </source>
</evidence>
<organism evidence="9 10">
    <name type="scientific">Rhodopirellula bahusiensis</name>
    <dbReference type="NCBI Taxonomy" id="2014065"/>
    <lineage>
        <taxon>Bacteria</taxon>
        <taxon>Pseudomonadati</taxon>
        <taxon>Planctomycetota</taxon>
        <taxon>Planctomycetia</taxon>
        <taxon>Pirellulales</taxon>
        <taxon>Pirellulaceae</taxon>
        <taxon>Rhodopirellula</taxon>
    </lineage>
</organism>
<dbReference type="GO" id="GO:0030313">
    <property type="term" value="C:cell envelope"/>
    <property type="evidence" value="ECO:0007669"/>
    <property type="project" value="UniProtKB-SubCell"/>
</dbReference>
<dbReference type="PROSITE" id="PS51379">
    <property type="entry name" value="4FE4S_FER_2"/>
    <property type="match status" value="2"/>
</dbReference>
<keyword evidence="3" id="KW-0479">Metal-binding</keyword>
<feature type="transmembrane region" description="Helical" evidence="7">
    <location>
        <begin position="537"/>
        <end position="557"/>
    </location>
</feature>
<evidence type="ECO:0000259" key="8">
    <source>
        <dbReference type="PROSITE" id="PS51379"/>
    </source>
</evidence>
<dbReference type="RefSeq" id="WP_099258645.1">
    <property type="nucleotide sequence ID" value="NZ_NIZW01000001.1"/>
</dbReference>
<protein>
    <submittedName>
        <fullName evidence="9">Molybdopterin oxidoreductase</fullName>
    </submittedName>
</protein>
<dbReference type="GO" id="GO:0051539">
    <property type="term" value="F:4 iron, 4 sulfur cluster binding"/>
    <property type="evidence" value="ECO:0007669"/>
    <property type="project" value="UniProtKB-KW"/>
</dbReference>
<dbReference type="AlphaFoldDB" id="A0A2G1WD16"/>
<feature type="transmembrane region" description="Helical" evidence="7">
    <location>
        <begin position="563"/>
        <end position="583"/>
    </location>
</feature>
<keyword evidence="4" id="KW-0677">Repeat</keyword>
<keyword evidence="5" id="KW-0408">Iron</keyword>
<feature type="transmembrane region" description="Helical" evidence="7">
    <location>
        <begin position="489"/>
        <end position="508"/>
    </location>
</feature>
<dbReference type="InterPro" id="IPR051555">
    <property type="entry name" value="FDH_Electron_Transfer_Unit"/>
</dbReference>
<evidence type="ECO:0000256" key="5">
    <source>
        <dbReference type="ARBA" id="ARBA00023004"/>
    </source>
</evidence>
<proteinExistence type="predicted"/>
<comment type="caution">
    <text evidence="9">The sequence shown here is derived from an EMBL/GenBank/DDBJ whole genome shotgun (WGS) entry which is preliminary data.</text>
</comment>
<dbReference type="PANTHER" id="PTHR43545:SF6">
    <property type="entry name" value="FORMATE DEHYDROGENASE, NITRATE-INDUCIBLE, IRON-SULFUR SUBUNIT"/>
    <property type="match status" value="1"/>
</dbReference>
<keyword evidence="6" id="KW-0411">Iron-sulfur</keyword>
<keyword evidence="2" id="KW-0004">4Fe-4S</keyword>
<dbReference type="InterPro" id="IPR007059">
    <property type="entry name" value="DmsC"/>
</dbReference>
<dbReference type="InterPro" id="IPR017900">
    <property type="entry name" value="4Fe4S_Fe_S_CS"/>
</dbReference>
<feature type="transmembrane region" description="Helical" evidence="7">
    <location>
        <begin position="428"/>
        <end position="450"/>
    </location>
</feature>
<dbReference type="GO" id="GO:0019645">
    <property type="term" value="P:anaerobic electron transport chain"/>
    <property type="evidence" value="ECO:0007669"/>
    <property type="project" value="InterPro"/>
</dbReference>
<comment type="subcellular location">
    <subcellularLocation>
        <location evidence="1">Cell envelope</location>
    </subcellularLocation>
</comment>
<keyword evidence="10" id="KW-1185">Reference proteome</keyword>
<evidence type="ECO:0000256" key="3">
    <source>
        <dbReference type="ARBA" id="ARBA00022723"/>
    </source>
</evidence>
<evidence type="ECO:0000256" key="2">
    <source>
        <dbReference type="ARBA" id="ARBA00022485"/>
    </source>
</evidence>
<dbReference type="Pfam" id="PF04976">
    <property type="entry name" value="DmsC"/>
    <property type="match status" value="1"/>
</dbReference>
<dbReference type="GeneID" id="90606835"/>
<dbReference type="PROSITE" id="PS00198">
    <property type="entry name" value="4FE4S_FER_1"/>
    <property type="match status" value="1"/>
</dbReference>
<evidence type="ECO:0000256" key="6">
    <source>
        <dbReference type="ARBA" id="ARBA00023014"/>
    </source>
</evidence>
<feature type="transmembrane region" description="Helical" evidence="7">
    <location>
        <begin position="347"/>
        <end position="368"/>
    </location>
</feature>